<evidence type="ECO:0000313" key="1">
    <source>
        <dbReference type="EMBL" id="RKF05645.1"/>
    </source>
</evidence>
<dbReference type="RefSeq" id="WP_109766277.1">
    <property type="nucleotide sequence ID" value="NZ_JASHJQ010000011.1"/>
</dbReference>
<dbReference type="OrthoDB" id="4954742at2"/>
<dbReference type="InterPro" id="IPR009389">
    <property type="entry name" value="DUF1045"/>
</dbReference>
<dbReference type="PIRSF" id="PIRSF033328">
    <property type="entry name" value="Phest_Mll4975"/>
    <property type="match status" value="1"/>
</dbReference>
<evidence type="ECO:0000313" key="2">
    <source>
        <dbReference type="Proteomes" id="UP000246132"/>
    </source>
</evidence>
<proteinExistence type="predicted"/>
<keyword evidence="2" id="KW-1185">Reference proteome</keyword>
<dbReference type="Gene3D" id="3.90.1140.10">
    <property type="entry name" value="Cyclic phosphodiesterase"/>
    <property type="match status" value="1"/>
</dbReference>
<comment type="caution">
    <text evidence="1">The sequence shown here is derived from an EMBL/GenBank/DDBJ whole genome shotgun (WGS) entry which is preliminary data.</text>
</comment>
<protein>
    <submittedName>
        <fullName evidence="1">DUF1045 domain-containing protein</fullName>
    </submittedName>
</protein>
<dbReference type="Pfam" id="PF06299">
    <property type="entry name" value="DUF1045"/>
    <property type="match status" value="1"/>
</dbReference>
<organism evidence="1 2">
    <name type="scientific">Oceaniradius stylonematis</name>
    <dbReference type="NCBI Taxonomy" id="2184161"/>
    <lineage>
        <taxon>Bacteria</taxon>
        <taxon>Pseudomonadati</taxon>
        <taxon>Pseudomonadota</taxon>
        <taxon>Alphaproteobacteria</taxon>
        <taxon>Hyphomicrobiales</taxon>
        <taxon>Ahrensiaceae</taxon>
        <taxon>Oceaniradius</taxon>
    </lineage>
</organism>
<dbReference type="Proteomes" id="UP000246132">
    <property type="component" value="Unassembled WGS sequence"/>
</dbReference>
<dbReference type="AlphaFoldDB" id="A0A3A8A626"/>
<accession>A0A3A8A626</accession>
<dbReference type="NCBIfam" id="TIGR03223">
    <property type="entry name" value="Phn_opern_protn"/>
    <property type="match status" value="1"/>
</dbReference>
<reference evidence="1 2" key="1">
    <citation type="journal article" date="2018" name="Int. J. Syst. Bacteriol.">
        <title>Oceaniradius stylonemae gen. nov., sp. nov., isolated from a red alga, Stylonema cornu-cervi.</title>
        <authorList>
            <person name="Jeong S."/>
        </authorList>
    </citation>
    <scope>NUCLEOTIDE SEQUENCE [LARGE SCALE GENOMIC DNA]</scope>
    <source>
        <strain evidence="1 2">StC1</strain>
    </source>
</reference>
<gene>
    <name evidence="1" type="ORF">DEM25_013600</name>
</gene>
<dbReference type="EMBL" id="QFWV02000008">
    <property type="protein sequence ID" value="RKF05645.1"/>
    <property type="molecule type" value="Genomic_DNA"/>
</dbReference>
<name>A0A3A8A626_9HYPH</name>
<sequence>MRYAIYFSPPRDHDLTVAAAQWLGRDAFSGLPIPATGLGALGAGAQAYYTAAPRRYGFHGTLKAPFRLASHAREGDLLRALGEFCATMAPVPLPDLAIGLLGGFFALVPARENGRLNDLANRVVAGFDRFRAPLSDAELERRRPERLSRAELRNLYNWGYPYVFDAFRFHMTLTGHVEEHERDRVEIALRRHFGTLPEQELSVDRLTLFVERESGAPFDVHSVHEFGAQPVRATA</sequence>